<organism evidence="2">
    <name type="scientific">Abyssobacteria bacterium (strain SURF_5)</name>
    <dbReference type="NCBI Taxonomy" id="2093360"/>
    <lineage>
        <taxon>Bacteria</taxon>
        <taxon>Pseudomonadati</taxon>
        <taxon>Candidatus Hydrogenedentota</taxon>
        <taxon>Candidatus Abyssobacteria</taxon>
    </lineage>
</organism>
<feature type="coiled-coil region" evidence="1">
    <location>
        <begin position="10"/>
        <end position="40"/>
    </location>
</feature>
<name>A0A3A4NK08_ABYX5</name>
<reference evidence="2" key="1">
    <citation type="journal article" date="2017" name="ISME J.">
        <title>Energy and carbon metabolisms in a deep terrestrial subsurface fluid microbial community.</title>
        <authorList>
            <person name="Momper L."/>
            <person name="Jungbluth S.P."/>
            <person name="Lee M.D."/>
            <person name="Amend J.P."/>
        </authorList>
    </citation>
    <scope>NUCLEOTIDE SEQUENCE [LARGE SCALE GENOMIC DNA]</scope>
    <source>
        <strain evidence="2">SURF_5</strain>
    </source>
</reference>
<comment type="caution">
    <text evidence="2">The sequence shown here is derived from an EMBL/GenBank/DDBJ whole genome shotgun (WGS) entry which is preliminary data.</text>
</comment>
<dbReference type="EMBL" id="QZKU01000100">
    <property type="protein sequence ID" value="RJP18526.1"/>
    <property type="molecule type" value="Genomic_DNA"/>
</dbReference>
<keyword evidence="1" id="KW-0175">Coiled coil</keyword>
<protein>
    <submittedName>
        <fullName evidence="2">Uncharacterized protein</fullName>
    </submittedName>
</protein>
<reference evidence="2" key="2">
    <citation type="submission" date="2018-03" db="EMBL/GenBank/DDBJ databases">
        <authorList>
            <person name="Keele B.F."/>
        </authorList>
    </citation>
    <scope>NUCLEOTIDE SEQUENCE</scope>
    <source>
        <strain evidence="2">SURF_5</strain>
    </source>
</reference>
<proteinExistence type="predicted"/>
<accession>A0A3A4NK08</accession>
<dbReference type="Proteomes" id="UP000265882">
    <property type="component" value="Unassembled WGS sequence"/>
</dbReference>
<dbReference type="AlphaFoldDB" id="A0A3A4NK08"/>
<evidence type="ECO:0000256" key="1">
    <source>
        <dbReference type="SAM" id="Coils"/>
    </source>
</evidence>
<evidence type="ECO:0000313" key="2">
    <source>
        <dbReference type="EMBL" id="RJP18526.1"/>
    </source>
</evidence>
<sequence>MGRAENLLKNRSLRNRFSQIAELKKNFEQEITEVTENERNQYLRLRVLQLLNVETLNFCHFCPGRFLHFKENCRRIRENLLNRKGGRVGRALPLPLVKPDVQISRIRLS</sequence>
<gene>
    <name evidence="2" type="ORF">C4520_14360</name>
</gene>